<feature type="signal peptide" evidence="1">
    <location>
        <begin position="1"/>
        <end position="17"/>
    </location>
</feature>
<dbReference type="Gene3D" id="2.60.40.10">
    <property type="entry name" value="Immunoglobulins"/>
    <property type="match status" value="1"/>
</dbReference>
<keyword evidence="1" id="KW-0732">Signal</keyword>
<dbReference type="InterPro" id="IPR013783">
    <property type="entry name" value="Ig-like_fold"/>
</dbReference>
<name>R7UI79_CAPTE</name>
<gene>
    <name evidence="2" type="ORF">CAPTEDRAFT_197976</name>
</gene>
<dbReference type="Proteomes" id="UP000014760">
    <property type="component" value="Unassembled WGS sequence"/>
</dbReference>
<dbReference type="EMBL" id="KB303621">
    <property type="protein sequence ID" value="ELU02947.1"/>
    <property type="molecule type" value="Genomic_DNA"/>
</dbReference>
<dbReference type="OrthoDB" id="6283644at2759"/>
<sequence length="212" mass="24910">MEGILTIFLTLLCFSSTAYVPVKKDKSLGKSNSIHRRLKPTGLLFKNDWVRVIDLLLPFGKIQLKKIKQMEMKIKADDIARYLKLYGVEMMLWRCKNAIQPEYNWQPLSFVDLYCEVIGRMKSVTWSHNGQEIKLDDINGKYGHVVIPHYANGHYYSRWIDFQLRIFNATESDGGLYSFRVNSMSGRSQQQIIYVDISDKRRKRDRELIHQV</sequence>
<reference evidence="2 4" key="2">
    <citation type="journal article" date="2013" name="Nature">
        <title>Insights into bilaterian evolution from three spiralian genomes.</title>
        <authorList>
            <person name="Simakov O."/>
            <person name="Marletaz F."/>
            <person name="Cho S.J."/>
            <person name="Edsinger-Gonzales E."/>
            <person name="Havlak P."/>
            <person name="Hellsten U."/>
            <person name="Kuo D.H."/>
            <person name="Larsson T."/>
            <person name="Lv J."/>
            <person name="Arendt D."/>
            <person name="Savage R."/>
            <person name="Osoegawa K."/>
            <person name="de Jong P."/>
            <person name="Grimwood J."/>
            <person name="Chapman J.A."/>
            <person name="Shapiro H."/>
            <person name="Aerts A."/>
            <person name="Otillar R.P."/>
            <person name="Terry A.Y."/>
            <person name="Boore J.L."/>
            <person name="Grigoriev I.V."/>
            <person name="Lindberg D.R."/>
            <person name="Seaver E.C."/>
            <person name="Weisblat D.A."/>
            <person name="Putnam N.H."/>
            <person name="Rokhsar D.S."/>
        </authorList>
    </citation>
    <scope>NUCLEOTIDE SEQUENCE</scope>
    <source>
        <strain evidence="2 4">I ESC-2004</strain>
    </source>
</reference>
<evidence type="ECO:0000313" key="2">
    <source>
        <dbReference type="EMBL" id="ELU02947.1"/>
    </source>
</evidence>
<dbReference type="HOGENOM" id="CLU_1300727_0_0_1"/>
<dbReference type="InterPro" id="IPR036179">
    <property type="entry name" value="Ig-like_dom_sf"/>
</dbReference>
<dbReference type="EMBL" id="AMQN01008639">
    <property type="status" value="NOT_ANNOTATED_CDS"/>
    <property type="molecule type" value="Genomic_DNA"/>
</dbReference>
<proteinExistence type="predicted"/>
<evidence type="ECO:0000313" key="4">
    <source>
        <dbReference type="Proteomes" id="UP000014760"/>
    </source>
</evidence>
<dbReference type="EnsemblMetazoa" id="CapteT197976">
    <property type="protein sequence ID" value="CapteP197976"/>
    <property type="gene ID" value="CapteG197976"/>
</dbReference>
<reference evidence="4" key="1">
    <citation type="submission" date="2012-12" db="EMBL/GenBank/DDBJ databases">
        <authorList>
            <person name="Hellsten U."/>
            <person name="Grimwood J."/>
            <person name="Chapman J.A."/>
            <person name="Shapiro H."/>
            <person name="Aerts A."/>
            <person name="Otillar R.P."/>
            <person name="Terry A.Y."/>
            <person name="Boore J.L."/>
            <person name="Simakov O."/>
            <person name="Marletaz F."/>
            <person name="Cho S.-J."/>
            <person name="Edsinger-Gonzales E."/>
            <person name="Havlak P."/>
            <person name="Kuo D.-H."/>
            <person name="Larsson T."/>
            <person name="Lv J."/>
            <person name="Arendt D."/>
            <person name="Savage R."/>
            <person name="Osoegawa K."/>
            <person name="de Jong P."/>
            <person name="Lindberg D.R."/>
            <person name="Seaver E.C."/>
            <person name="Weisblat D.A."/>
            <person name="Putnam N.H."/>
            <person name="Grigoriev I.V."/>
            <person name="Rokhsar D.S."/>
        </authorList>
    </citation>
    <scope>NUCLEOTIDE SEQUENCE</scope>
    <source>
        <strain evidence="4">I ESC-2004</strain>
    </source>
</reference>
<evidence type="ECO:0008006" key="5">
    <source>
        <dbReference type="Google" id="ProtNLM"/>
    </source>
</evidence>
<reference evidence="3" key="3">
    <citation type="submission" date="2015-06" db="UniProtKB">
        <authorList>
            <consortium name="EnsemblMetazoa"/>
        </authorList>
    </citation>
    <scope>IDENTIFICATION</scope>
</reference>
<accession>R7UI79</accession>
<evidence type="ECO:0000313" key="3">
    <source>
        <dbReference type="EnsemblMetazoa" id="CapteP197976"/>
    </source>
</evidence>
<dbReference type="AlphaFoldDB" id="R7UI79"/>
<keyword evidence="4" id="KW-1185">Reference proteome</keyword>
<dbReference type="SUPFAM" id="SSF48726">
    <property type="entry name" value="Immunoglobulin"/>
    <property type="match status" value="1"/>
</dbReference>
<protein>
    <recommendedName>
        <fullName evidence="5">Immunoglobulin I-set domain-containing protein</fullName>
    </recommendedName>
</protein>
<evidence type="ECO:0000256" key="1">
    <source>
        <dbReference type="SAM" id="SignalP"/>
    </source>
</evidence>
<dbReference type="CDD" id="cd00096">
    <property type="entry name" value="Ig"/>
    <property type="match status" value="1"/>
</dbReference>
<organism evidence="2">
    <name type="scientific">Capitella teleta</name>
    <name type="common">Polychaete worm</name>
    <dbReference type="NCBI Taxonomy" id="283909"/>
    <lineage>
        <taxon>Eukaryota</taxon>
        <taxon>Metazoa</taxon>
        <taxon>Spiralia</taxon>
        <taxon>Lophotrochozoa</taxon>
        <taxon>Annelida</taxon>
        <taxon>Polychaeta</taxon>
        <taxon>Sedentaria</taxon>
        <taxon>Scolecida</taxon>
        <taxon>Capitellidae</taxon>
        <taxon>Capitella</taxon>
    </lineage>
</organism>
<feature type="chain" id="PRO_5008788052" description="Immunoglobulin I-set domain-containing protein" evidence="1">
    <location>
        <begin position="18"/>
        <end position="212"/>
    </location>
</feature>